<evidence type="ECO:0000256" key="32">
    <source>
        <dbReference type="ARBA" id="ARBA00062028"/>
    </source>
</evidence>
<keyword evidence="13 33" id="KW-0165">Cleavage on pair of basic residues</keyword>
<keyword evidence="21 33" id="KW-1164">Virus endocytosis by host</keyword>
<feature type="region of interest" description="Disordered" evidence="35">
    <location>
        <begin position="458"/>
        <end position="479"/>
    </location>
</feature>
<comment type="function">
    <text evidence="33">Surface protein gp120: Attaches the virus to the host lymphoid cell by binding to the primary receptor CD4. This interaction induces a structural rearrangement creating a high affinity binding site for a chemokine coreceptor like CXCR4 and/or CCR5. Acts as a ligand for CD209/DC-SIGN and CLEC4M/DC-SIGNR, which are respectively found on dendritic cells (DCs), and on endothelial cells of liver sinusoids and lymph node sinuses. These interactions allow capture of viral particles at mucosal surfaces by these cells and subsequent transmission to permissive cells. HIV subverts the migration properties of dendritic cells to gain access to CD4+ T-cells in lymph nodes. Virus transmission to permissive T-cells occurs either in trans (without DCs infection, through viral capture and transmission), or in cis (following DCs productive infection, through the usual CD4-gp120 interaction), thereby inducing a robust infection. In trans infection, bound virions remain infectious over days and it is proposed that they are not degraded, but protected in non-lysosomal acidic organelles within the DCs close to the cell membrane thus contributing to the viral infectious potential during DCs' migration from the periphery to the lymphoid tissues. On arrival at lymphoid tissues, intact virions recycle back to DCs' cell surface allowing virus transmission to CD4+ T-cells.</text>
</comment>
<evidence type="ECO:0000256" key="17">
    <source>
        <dbReference type="ARBA" id="ARBA00022804"/>
    </source>
</evidence>
<sequence length="861" mass="97620">MRVMGIKRNYQHLWRGGILLLGILMICSAAEDLWVTVYYGVPVWKEATTTLFCASDAKAYKTEAHNVWATHACVPTDPNPQEVNLVNVTEDFNMWKNNMVEQMHEDIISLWDESLKPCVKLTPLCVTLNCTDWKGNTTNTTATTPSTLSNNGKMEGGEMKNCSFNVTSGIRDKRQKDYAFFYKLDLVQIDDSDNTSYRLISCNTSVITQACPKTSFEPIPIHYCTPAGFAILKCKDKKFNGTGPCKNVSTVQCTHGIRPVVSTQLLLNGSLAEEEIVIRSENITDNAKTIIVHLNETVEINCTRPNNNTRRSIHIGPGRAFYGTDVIGDIRQAHCNISRTKWNNTLQRVVKKLREIKQFENKTIAFKQSSGGDPEIVMHTFNCGGEFFYCNSSGLFNSTWSSNSIQNSTEGSNDTITLPCRIKQIINMWQEVGKAMYAPPIQGQIRCSSNITGIILTRDGGNDNDNDNTTETFRPGGGNMKDNWRSELYKYKVVQIEPLGLAPTRARRRVVQREKRAVGIGALFIGFLGAAGSTMGAASVTLTVQARTLLSGIVQQQNNLLRAIEAQQHLLQLTVWGIKQLQARVLAVERYLRDQQLLGIWGCSGKLICTTNVPWNASWSNRSMDEIWENMTWMQWEREIDNYTDLIYNLIEKSQNQQEKNEQELLALDKWASLWNWFNISKWLWYIKIFIMIVGGLIGLRIVFTLFSIVNRVRQGYSPLSFQTLLPTQRGPDRPGGIEEEGGDRDRDRSGHLVDGFLAIFWVDLRSLFLFSYHRLRDLLLIAARIVGLLGRRGWELLKYWWNLLQYWSQELKNSAVSLLNTTAIVVAEGTDRVIEILQGAFRAIIHIPTRIRQGLERALL</sequence>
<keyword evidence="29 33" id="KW-0899">Viral immunoevasion</keyword>
<evidence type="ECO:0000256" key="26">
    <source>
        <dbReference type="ARBA" id="ARBA00023139"/>
    </source>
</evidence>
<comment type="subcellular location">
    <molecule>Surface protein gp120</molecule>
    <subcellularLocation>
        <location evidence="33">Virion membrane</location>
        <topology evidence="33">Peripheral membrane protein</topology>
    </subcellularLocation>
    <subcellularLocation>
        <location evidence="33">Host cell membrane</location>
        <topology evidence="33">Peripheral membrane protein</topology>
    </subcellularLocation>
    <subcellularLocation>
        <location evidence="33">Host endosome membrane</location>
        <topology evidence="33">Single-pass type I membrane protein</topology>
    </subcellularLocation>
    <text evidence="33">The surface protein is not anchored to the viral envelope, but associates with the extravirion surface through its binding to TM. It is probably concentrated at the site of budding and incorporated into the virions possibly by contacts between the cytoplasmic tail of Env and the N-terminus of Gag.</text>
</comment>
<name>G8HDJ8_HV1</name>
<feature type="domain" description="Human immunodeficiency virus 1 envelope glycoprotein Gp120" evidence="36">
    <location>
        <begin position="33"/>
        <end position="516"/>
    </location>
</feature>
<protein>
    <recommendedName>
        <fullName evidence="33">Envelope glycoprotein gp160</fullName>
    </recommendedName>
    <alternativeName>
        <fullName evidence="33">Env polyprotein</fullName>
    </alternativeName>
    <component>
        <recommendedName>
            <fullName evidence="33">Surface protein gp120</fullName>
            <shortName evidence="33">SU</shortName>
        </recommendedName>
        <alternativeName>
            <fullName evidence="33">Glycoprotein 120</fullName>
            <shortName evidence="33">gp120</shortName>
        </alternativeName>
    </component>
    <component>
        <recommendedName>
            <fullName evidence="33">Transmembrane protein gp41</fullName>
            <shortName evidence="33">TM</shortName>
        </recommendedName>
        <alternativeName>
            <fullName evidence="33">Glycoprotein 41</fullName>
            <shortName evidence="33">gp41</shortName>
        </alternativeName>
    </component>
</protein>
<keyword evidence="26 33" id="KW-0564">Palmitate</keyword>
<accession>G8HDJ8</accession>
<evidence type="ECO:0000256" key="12">
    <source>
        <dbReference type="ARBA" id="ARBA00022595"/>
    </source>
</evidence>
<evidence type="ECO:0000256" key="8">
    <source>
        <dbReference type="ARBA" id="ARBA00022510"/>
    </source>
</evidence>
<comment type="miscellaneous">
    <text evidence="33">HIV-1 lineages are divided in three main groups, M (for Major), O (for Outlier), and N (for New, or Non-M, Non-O). The vast majority of strains found worldwide belong to the group M. Group O seems to be endemic to and largely confined to Cameroon and neighboring countries in West Central Africa, where these viruses represent a small minority of HIV-1 strains. The group N is represented by a limited number of isolates from Cameroonian persons. The group M is further subdivided in 9 clades or subtypes (A to D, F to H, J and K).</text>
</comment>
<dbReference type="InterPro" id="IPR036377">
    <property type="entry name" value="Gp120_core_sf"/>
</dbReference>
<comment type="domain">
    <text evidence="33 34">The 17 amino acids long immunosuppressive region is present in many retroviral envelope proteins. Synthetic peptides derived from this relatively conserved sequence inhibit immune function in vitro and in vivo.</text>
</comment>
<comment type="domain">
    <text evidence="33">The YXXL motif is involved in determining the exact site of viral release at the surface of infected mononuclear cells and promotes endocytosis. YXXL and di-leucine endocytosis motifs interact directly or indirectly with the clathrin adapter complexes, opperate independently, and their activities are not additive.</text>
</comment>
<dbReference type="GO" id="GO:0055036">
    <property type="term" value="C:virion membrane"/>
    <property type="evidence" value="ECO:0007669"/>
    <property type="project" value="UniProtKB-SubCell"/>
</dbReference>
<comment type="PTM">
    <text evidence="33">Specific enzymatic cleavages in vivo yield mature proteins. Envelope glycoproteins are synthesized as a inactive precursor that is heavily N-glycosylated and processed likely by host cell furin in the Golgi to yield the mature SU and TM proteins. The cleavage site between SU and TM requires the minimal sequence [KR]-X-[KR]-R. About 2 of the 9 disulfide bonds of gp41 are reduced by P4HB/PDI, following binding to CD4 receptor.</text>
</comment>
<evidence type="ECO:0000259" key="36">
    <source>
        <dbReference type="Pfam" id="PF00516"/>
    </source>
</evidence>
<comment type="PTM">
    <text evidence="33">Palmitoylation of the transmembrane protein and of Env polyprotein (prior to its proteolytic cleavage) is essential for their association with host cell membrane lipid rafts. Palmitoylation is therefore required for envelope trafficking to classical lipid rafts, but not for viral replication.</text>
</comment>
<evidence type="ECO:0000256" key="30">
    <source>
        <dbReference type="ARBA" id="ARBA00023288"/>
    </source>
</evidence>
<feature type="region of interest" description="CD4-binding loop" evidence="33">
    <location>
        <begin position="369"/>
        <end position="379"/>
    </location>
</feature>
<evidence type="ECO:0000256" key="23">
    <source>
        <dbReference type="ARBA" id="ARBA00023046"/>
    </source>
</evidence>
<keyword evidence="23 33" id="KW-1039">Host endosome</keyword>
<dbReference type="SUPFAM" id="SSF58069">
    <property type="entry name" value="Virus ectodomain"/>
    <property type="match status" value="1"/>
</dbReference>
<evidence type="ECO:0000256" key="2">
    <source>
        <dbReference type="ARBA" id="ARBA00004433"/>
    </source>
</evidence>
<dbReference type="GO" id="GO:0019082">
    <property type="term" value="P:viral protein processing"/>
    <property type="evidence" value="ECO:0007669"/>
    <property type="project" value="UniProtKB-UniRule"/>
</dbReference>
<dbReference type="GO" id="GO:1903908">
    <property type="term" value="P:positive regulation of plasma membrane raft polarization"/>
    <property type="evidence" value="ECO:0007669"/>
    <property type="project" value="UniProtKB-UniRule"/>
</dbReference>
<evidence type="ECO:0000256" key="35">
    <source>
        <dbReference type="SAM" id="MobiDB-lite"/>
    </source>
</evidence>
<dbReference type="GO" id="GO:0019062">
    <property type="term" value="P:virion attachment to host cell"/>
    <property type="evidence" value="ECO:0007669"/>
    <property type="project" value="UniProtKB-UniRule"/>
</dbReference>
<dbReference type="GO" id="GO:0044175">
    <property type="term" value="C:host cell endosome membrane"/>
    <property type="evidence" value="ECO:0007669"/>
    <property type="project" value="UniProtKB-SubCell"/>
</dbReference>
<keyword evidence="19 33" id="KW-1043">Host membrane</keyword>
<feature type="transmembrane region" description="Helical" evidence="34">
    <location>
        <begin position="683"/>
        <end position="704"/>
    </location>
</feature>
<feature type="coiled-coil region" evidence="33">
    <location>
        <begin position="638"/>
        <end position="672"/>
    </location>
</feature>
<keyword evidence="7 33" id="KW-1168">Fusion of virus membrane with host membrane</keyword>
<dbReference type="InterPro" id="IPR000328">
    <property type="entry name" value="GP41-like"/>
</dbReference>
<evidence type="ECO:0000256" key="16">
    <source>
        <dbReference type="ARBA" id="ARBA00022729"/>
    </source>
</evidence>
<proteinExistence type="inferred from homology"/>
<keyword evidence="30 33" id="KW-0449">Lipoprotein</keyword>
<evidence type="ECO:0000256" key="27">
    <source>
        <dbReference type="ARBA" id="ARBA00023157"/>
    </source>
</evidence>
<comment type="function">
    <text evidence="33">Envelope glycoprotein gp160: Oligomerizes in the host endoplasmic reticulum into predominantly trimers. In a second time, gp160 transits in the host Golgi, where glycosylation is completed. The precursor is then proteolytically cleaved in the trans-Golgi and thereby activated by cellular furin or furin-like proteases to produce gp120 and gp41.</text>
</comment>
<feature type="disulfide bond" evidence="33">
    <location>
        <begin position="234"/>
        <end position="245"/>
    </location>
</feature>
<keyword evidence="25 33" id="KW-0472">Membrane</keyword>
<dbReference type="GO" id="GO:0052031">
    <property type="term" value="P:symbiont-mediated perturbation of host defense response"/>
    <property type="evidence" value="ECO:0007669"/>
    <property type="project" value="UniProtKB-UniRule"/>
</dbReference>
<evidence type="ECO:0000256" key="22">
    <source>
        <dbReference type="ARBA" id="ARBA00022989"/>
    </source>
</evidence>
<dbReference type="GO" id="GO:0019064">
    <property type="term" value="P:fusion of virus membrane with host plasma membrane"/>
    <property type="evidence" value="ECO:0007669"/>
    <property type="project" value="UniProtKB-UniRule"/>
</dbReference>
<dbReference type="FunFam" id="2.170.40.20:FF:000001">
    <property type="entry name" value="Envelope glycoprotein gp160"/>
    <property type="match status" value="1"/>
</dbReference>
<evidence type="ECO:0000256" key="6">
    <source>
        <dbReference type="ARBA" id="ARBA00004650"/>
    </source>
</evidence>
<feature type="region of interest" description="MPER; binding to GalCer" evidence="33">
    <location>
        <begin position="667"/>
        <end position="688"/>
    </location>
</feature>
<comment type="miscellaneous">
    <text evidence="33">Inhibitors targeting HIV-1 viral envelope proteins are used as antiretroviral drugs. Attachment of virions to the cell surface via non-specific interactions and CD4 binding can be blocked by inhibitors that include cyanovirin-N, cyclotriazadisulfonamide analogs, PRO 2000, TNX 355 and PRO 542. In addition, BMS 806 can block CD4-induced conformational changes. Env interactions with the coreceptor molecules can be targeted by CCR5 antagonists including SCH-D, maraviroc (UK 427857) and aplaviroc (GW 873140), and the CXCR4 antagonist AMD 070. Fusion of viral and cellular membranes can be inhibited by peptides such as enfuvirtide and tifuvirtide (T 1249). Resistance to inhibitors associated with mutations in Env are observed. Most of the time, single mutations confer only a modest reduction in drug susceptibility. Combination of several mutations is usually required to develop a high-level drug resistance.</text>
</comment>
<comment type="similarity">
    <text evidence="33">Belongs to the HIV-1 env protein family.</text>
</comment>
<dbReference type="HAMAP" id="MF_04083">
    <property type="entry name" value="HIV_ENV"/>
    <property type="match status" value="1"/>
</dbReference>
<evidence type="ECO:0000256" key="28">
    <source>
        <dbReference type="ARBA" id="ARBA00023180"/>
    </source>
</evidence>
<comment type="domain">
    <text evidence="33">The membrane proximal external region (MPER) present in gp41 is a tryptophan-rich region recognized by the antibodies 2F5, Z13, and 4E10. MPER seems to play a role in fusion.</text>
</comment>
<reference evidence="38" key="1">
    <citation type="journal article" date="2011" name="PLoS Pathog.">
        <title>HIV-1 Replication in the Central Nervous System Occurs in Two Distinct Cell Types.</title>
        <authorList>
            <person name="Schnell G."/>
            <person name="Joseph S."/>
            <person name="Spudich S."/>
            <person name="Price R.W."/>
            <person name="Swanstrom R."/>
        </authorList>
    </citation>
    <scope>NUCLEOTIDE SEQUENCE</scope>
    <source>
        <strain evidence="38">7115_P46_</strain>
    </source>
</reference>
<comment type="caution">
    <text evidence="33">Lacks conserved residue(s) required for the propagation of feature annotation.</text>
</comment>
<dbReference type="Pfam" id="PF00516">
    <property type="entry name" value="GP120"/>
    <property type="match status" value="1"/>
</dbReference>
<dbReference type="GO" id="GO:0039654">
    <property type="term" value="P:fusion of virus membrane with host endosome membrane"/>
    <property type="evidence" value="ECO:0007669"/>
    <property type="project" value="UniProtKB-UniRule"/>
</dbReference>
<dbReference type="FunFam" id="1.10.287.210:FF:000001">
    <property type="entry name" value="Envelope glycoprotein gp160"/>
    <property type="match status" value="1"/>
</dbReference>
<evidence type="ECO:0000256" key="1">
    <source>
        <dbReference type="ARBA" id="ARBA00004402"/>
    </source>
</evidence>
<dbReference type="GO" id="GO:0019031">
    <property type="term" value="C:viral envelope"/>
    <property type="evidence" value="ECO:0007669"/>
    <property type="project" value="UniProtKB-KW"/>
</dbReference>
<dbReference type="SUPFAM" id="SSF56502">
    <property type="entry name" value="gp120 core"/>
    <property type="match status" value="2"/>
</dbReference>
<dbReference type="GO" id="GO:1903911">
    <property type="term" value="P:positive regulation of receptor clustering"/>
    <property type="evidence" value="ECO:0007669"/>
    <property type="project" value="UniProtKB-UniRule"/>
</dbReference>
<keyword evidence="16 33" id="KW-0732">Signal</keyword>
<dbReference type="Gene3D" id="1.20.5.490">
    <property type="entry name" value="Single helix bin"/>
    <property type="match status" value="1"/>
</dbReference>
<dbReference type="GO" id="GO:0005198">
    <property type="term" value="F:structural molecule activity"/>
    <property type="evidence" value="ECO:0007669"/>
    <property type="project" value="UniProtKB-UniRule"/>
</dbReference>
<evidence type="ECO:0000256" key="10">
    <source>
        <dbReference type="ARBA" id="ARBA00022570"/>
    </source>
</evidence>
<evidence type="ECO:0000256" key="3">
    <source>
        <dbReference type="ARBA" id="ARBA00004505"/>
    </source>
</evidence>
<keyword evidence="20 33" id="KW-0261">Viral envelope protein</keyword>
<evidence type="ECO:0000256" key="7">
    <source>
        <dbReference type="ARBA" id="ARBA00022506"/>
    </source>
</evidence>
<evidence type="ECO:0000256" key="11">
    <source>
        <dbReference type="ARBA" id="ARBA00022581"/>
    </source>
</evidence>
<dbReference type="CDD" id="cd09909">
    <property type="entry name" value="HIV-1-like_HR1-HR2"/>
    <property type="match status" value="1"/>
</dbReference>
<evidence type="ECO:0000256" key="19">
    <source>
        <dbReference type="ARBA" id="ARBA00022870"/>
    </source>
</evidence>
<evidence type="ECO:0000256" key="21">
    <source>
        <dbReference type="ARBA" id="ARBA00022890"/>
    </source>
</evidence>
<keyword evidence="28 33" id="KW-0325">Glycoprotein</keyword>
<dbReference type="EMBL" id="JN562810">
    <property type="protein sequence ID" value="AEQ75994.1"/>
    <property type="molecule type" value="Genomic_RNA"/>
</dbReference>
<keyword evidence="11 33" id="KW-0945">Host-virus interaction</keyword>
<dbReference type="Gene3D" id="1.10.287.210">
    <property type="match status" value="1"/>
</dbReference>
<comment type="subunit">
    <text evidence="32">The mature envelope protein (Env) consists of a homotrimer of non-covalently associated gp120-gp41 heterodimers. The resulting complex protrudes from the virus surface as a spike. There seems to be as few as 10 spikes on the average virion. Interacts with host CD4, CCR5 and CXCR4. Gp120 also interacts with the C-type lectins CD209/DC-SIGN and CLEC4M/DC-SIGNR (collectively referred to as DC-SIGN(R)). Gp120 and gp41 interact with GalCer. Gp120 interacts with host ITGA4/ITGB7 complex; on CD4+ T-cells, this interaction results in rapid activation of integrin ITGAL/LFA-1, which facilitates efficient cell-to-cell spreading of HIV-1. Gp120 interacts with cell-associated heparan sulfate; this interaction increases virus infectivity on permissive cells and may be involved in infection of CD4- cells.</text>
</comment>
<keyword evidence="22 33" id="KW-1133">Transmembrane helix</keyword>
<feature type="site" description="Cleavage; by host furin" evidence="33">
    <location>
        <begin position="516"/>
        <end position="517"/>
    </location>
</feature>
<feature type="domain" description="Retroviral envelope protein GP41-like" evidence="37">
    <location>
        <begin position="535"/>
        <end position="725"/>
    </location>
</feature>
<keyword evidence="17 33" id="KW-1161">Viral attachment to host cell</keyword>
<comment type="function">
    <text evidence="33">Transmembrane protein gp41: Acts as a class I viral fusion protein. Under the current model, the protein has at least 3 conformational states: pre-fusion native state, pre-hairpin intermediate state, and post-fusion hairpin state. During fusion of viral and target intracellular membranes, the coiled coil regions (heptad repeats) assume a trimer-of-hairpins structure, positioning the fusion peptide in close proximity to the C-terminal region of the ectodomain. The formation of this structure appears to drive apposition and subsequent fusion of viral and target cell membranes. Complete fusion occurs in host cell endosomes and is dynamin-dependent, however some lipid transfer might occur at the plasma membrane. The virus undergoes clathrin-dependent internalization long before endosomal fusion, thus minimizing the surface exposure of conserved viral epitopes during fusion and reducing the efficacy of inhibitors targeting these epitopes. Membranes fusion leads to delivery of the nucleocapsid into the cytoplasm.</text>
</comment>
<keyword evidence="18 33" id="KW-0946">Virion</keyword>
<dbReference type="Gene3D" id="2.170.40.20">
    <property type="entry name" value="Human immunodeficiency virus 1, Gp160, envelope glycoprotein"/>
    <property type="match status" value="2"/>
</dbReference>
<dbReference type="InterPro" id="IPR037527">
    <property type="entry name" value="Gp160"/>
</dbReference>
<dbReference type="GO" id="GO:0016020">
    <property type="term" value="C:membrane"/>
    <property type="evidence" value="ECO:0007669"/>
    <property type="project" value="UniProtKB-UniRule"/>
</dbReference>
<keyword evidence="14 33" id="KW-0812">Transmembrane</keyword>
<evidence type="ECO:0000256" key="4">
    <source>
        <dbReference type="ARBA" id="ARBA00004563"/>
    </source>
</evidence>
<evidence type="ECO:0000256" key="20">
    <source>
        <dbReference type="ARBA" id="ARBA00022879"/>
    </source>
</evidence>
<feature type="short sequence motif" description="YXXL motif; contains endocytosis signal" evidence="33">
    <location>
        <begin position="717"/>
        <end position="720"/>
    </location>
</feature>
<dbReference type="Pfam" id="PF00517">
    <property type="entry name" value="GP41"/>
    <property type="match status" value="1"/>
</dbReference>
<feature type="region of interest" description="Fusion peptide" evidence="33">
    <location>
        <begin position="517"/>
        <end position="537"/>
    </location>
</feature>
<feature type="topological domain" description="Cytoplasmic" evidence="33">
    <location>
        <begin position="711"/>
        <end position="861"/>
    </location>
</feature>
<evidence type="ECO:0000256" key="34">
    <source>
        <dbReference type="RuleBase" id="RU363095"/>
    </source>
</evidence>
<evidence type="ECO:0000256" key="18">
    <source>
        <dbReference type="ARBA" id="ARBA00022844"/>
    </source>
</evidence>
<keyword evidence="10 33" id="KW-1165">Clathrin-mediated endocytosis of virus by host</keyword>
<keyword evidence="8 33" id="KW-1170">Fusion of virus membrane with host endosomal membrane</keyword>
<evidence type="ECO:0000256" key="9">
    <source>
        <dbReference type="ARBA" id="ARBA00022511"/>
    </source>
</evidence>
<feature type="region of interest" description="Immunosuppression" evidence="33">
    <location>
        <begin position="579"/>
        <end position="597"/>
    </location>
</feature>
<dbReference type="GO" id="GO:0020002">
    <property type="term" value="C:host cell plasma membrane"/>
    <property type="evidence" value="ECO:0007669"/>
    <property type="project" value="UniProtKB-SubCell"/>
</dbReference>
<keyword evidence="15 33" id="KW-0053">Apoptosis</keyword>
<feature type="disulfide bond" evidence="33">
    <location>
        <begin position="603"/>
        <end position="609"/>
    </location>
</feature>
<dbReference type="GO" id="GO:0075512">
    <property type="term" value="P:clathrin-dependent endocytosis of virus by host cell"/>
    <property type="evidence" value="ECO:0007669"/>
    <property type="project" value="UniProtKB-UniRule"/>
</dbReference>
<comment type="domain">
    <text evidence="33">The CD4-binding region is targeted by the antibody b12.</text>
</comment>
<comment type="subcellular location">
    <molecule>Transmembrane protein gp41</molecule>
    <subcellularLocation>
        <location evidence="33">Virion membrane</location>
        <topology evidence="33">Single-pass type I membrane protein</topology>
    </subcellularLocation>
    <subcellularLocation>
        <location evidence="33">Host cell membrane</location>
        <topology evidence="33">Single-pass type I membrane protein</topology>
    </subcellularLocation>
    <subcellularLocation>
        <location evidence="33">Host endosome membrane</location>
        <topology evidence="33">Single-pass type I membrane protein</topology>
    </subcellularLocation>
    <text evidence="33">It is probably concentrated at the site of budding and incorporated into the virions possibly by contacts between the cytoplasmic tail of Env and the N-terminus of Gag.</text>
</comment>
<feature type="region of interest" description="Disordered" evidence="35">
    <location>
        <begin position="724"/>
        <end position="747"/>
    </location>
</feature>
<comment type="subcellular location">
    <subcellularLocation>
        <location evidence="3">Host cell membrane</location>
        <topology evidence="3">Peripheral membrane protein</topology>
    </subcellularLocation>
    <subcellularLocation>
        <location evidence="1">Host cell membrane</location>
        <topology evidence="1">Single-pass type I membrane protein</topology>
    </subcellularLocation>
    <subcellularLocation>
        <location evidence="2">Host endosome membrane</location>
        <topology evidence="2">Peripheral membrane protein</topology>
    </subcellularLocation>
    <subcellularLocation>
        <location evidence="5">Host endosome membrane</location>
        <topology evidence="5">Single-pass type I membrane protein</topology>
    </subcellularLocation>
    <subcellularLocation>
        <location evidence="6">Virion membrane</location>
        <topology evidence="6">Peripheral membrane protein</topology>
    </subcellularLocation>
    <subcellularLocation>
        <location evidence="4">Virion membrane</location>
        <topology evidence="4">Single-pass type I membrane protein</topology>
    </subcellularLocation>
</comment>
<keyword evidence="24 33" id="KW-0175">Coiled coil</keyword>
<dbReference type="FunFam" id="1.20.5.490:FF:000001">
    <property type="entry name" value="Envelope glycoprotein gp160"/>
    <property type="match status" value="1"/>
</dbReference>
<keyword evidence="12 33" id="KW-1162">Viral penetration into host cytoplasm</keyword>
<feature type="disulfide bond" evidence="33">
    <location>
        <begin position="224"/>
        <end position="253"/>
    </location>
</feature>
<feature type="short sequence motif" description="Di-leucine internalization motif" evidence="33">
    <location>
        <begin position="860"/>
        <end position="861"/>
    </location>
</feature>
<comment type="domain">
    <text evidence="33">Some of the most genetically diverse regions of the viral genome are present in Env. They are called variable regions 1 through 5 (V1 through V5). Coreceptor usage of gp120 is determined mainly by the primary structure of the third variable region (V3) in the outer domain of gp120. The sequence of V3 determines which coreceptor, CCR5 and/or CXCR4 (corresponding to R5/macrophage, X4/T cell and R5X4/T cell and macrophage tropism), is used to trigger the fusion potential of the Env complex, and hence which cells the virus can infect. Binding to CCR5 involves a region adjacent in addition to V3.</text>
</comment>
<evidence type="ECO:0000313" key="38">
    <source>
        <dbReference type="EMBL" id="AEQ75994.1"/>
    </source>
</evidence>
<evidence type="ECO:0000256" key="31">
    <source>
        <dbReference type="ARBA" id="ARBA00023296"/>
    </source>
</evidence>
<keyword evidence="27 33" id="KW-1015">Disulfide bond</keyword>
<evidence type="ECO:0000256" key="15">
    <source>
        <dbReference type="ARBA" id="ARBA00022703"/>
    </source>
</evidence>
<dbReference type="InterPro" id="IPR000777">
    <property type="entry name" value="HIV1_Gp120"/>
</dbReference>
<organismHost>
    <name type="scientific">Homo sapiens</name>
    <name type="common">Human</name>
    <dbReference type="NCBI Taxonomy" id="9606"/>
</organismHost>
<keyword evidence="31 33" id="KW-1160">Virus entry into host cell</keyword>
<evidence type="ECO:0000256" key="14">
    <source>
        <dbReference type="ARBA" id="ARBA00022692"/>
    </source>
</evidence>
<keyword evidence="9 33" id="KW-1032">Host cell membrane</keyword>
<evidence type="ECO:0000256" key="33">
    <source>
        <dbReference type="HAMAP-Rule" id="MF_04083"/>
    </source>
</evidence>
<feature type="chain" id="PRO_5023439274" description="Envelope glycoprotein gp160" evidence="33">
    <location>
        <begin position="32"/>
        <end position="861"/>
    </location>
</feature>
<gene>
    <name evidence="33 38" type="primary">env</name>
</gene>
<evidence type="ECO:0000256" key="13">
    <source>
        <dbReference type="ARBA" id="ARBA00022685"/>
    </source>
</evidence>
<evidence type="ECO:0000256" key="24">
    <source>
        <dbReference type="ARBA" id="ARBA00023054"/>
    </source>
</evidence>
<organism evidence="38">
    <name type="scientific">Human immunodeficiency virus type 1</name>
    <name type="common">HIV-1</name>
    <dbReference type="NCBI Taxonomy" id="11676"/>
    <lineage>
        <taxon>Viruses</taxon>
        <taxon>Riboviria</taxon>
        <taxon>Pararnavirae</taxon>
        <taxon>Artverviricota</taxon>
        <taxon>Revtraviricetes</taxon>
        <taxon>Ortervirales</taxon>
        <taxon>Retroviridae</taxon>
        <taxon>Orthoretrovirinae</taxon>
        <taxon>Lentivirus</taxon>
        <taxon>Lentivirus humimdef1</taxon>
    </lineage>
</organism>
<evidence type="ECO:0000259" key="37">
    <source>
        <dbReference type="Pfam" id="PF00517"/>
    </source>
</evidence>
<evidence type="ECO:0000256" key="5">
    <source>
        <dbReference type="ARBA" id="ARBA00004578"/>
    </source>
</evidence>
<comment type="subunit">
    <text evidence="33">The mature envelope protein (Env) consists of a homotrimer of non-covalently associated gp120-gp41 heterodimers. The resulting complex protrudes from the virus surface as a spike. There seems to be as few as 10 spikes on the average virion. Surface protein gp120 interacts with host CD4, CCR5 and CXCR4. Gp120 also interacts with the C-type lectins CD209/DC-SIGN and CLEC4M/DC-SIGNR (collectively referred to as DC-SIGN(R)). Gp120 and gp41 interact with GalCer. Gp120 interacts with host ITGA4/ITGB7 complex; on CD4+ T-cells, this interaction results in rapid activation of integrin ITGAL/LFA-1, which facilitates efficient cell-to-cell spreading of HIV-1. Gp120 interacts with cell-associated heparan sulfate; this interaction increases virus infectivity on permissive cells and may be involved in infection of CD4- cells.</text>
</comment>
<evidence type="ECO:0000256" key="29">
    <source>
        <dbReference type="ARBA" id="ARBA00023280"/>
    </source>
</evidence>
<feature type="chain" id="PRO_5023439275" description="Transmembrane protein gp41" evidence="33">
    <location>
        <begin position="517"/>
        <end position="861"/>
    </location>
</feature>
<evidence type="ECO:0000256" key="25">
    <source>
        <dbReference type="ARBA" id="ARBA00023136"/>
    </source>
</evidence>
<feature type="disulfide bond" evidence="33">
    <location>
        <begin position="53"/>
        <end position="73"/>
    </location>
</feature>
<comment type="PTM">
    <text evidence="33">Highly glycosylated by host. The high number of glycan on the protein is reffered to as 'glycan shield' because it contributes to hide protein sequence from adaptive immune system.</text>
</comment>
<dbReference type="FunFam" id="2.170.40.20:FF:000003">
    <property type="entry name" value="Envelope glycoprotein gp160"/>
    <property type="match status" value="1"/>
</dbReference>